<sequence>MHPDTLVRDIDTLFSLPEVALRLNQLIDHPETTPADLAEVMRCDPALSARLLRLVNSAGRSQVQAVETVGQAIGLIGYRALRDLVFATCAVEMFKGLPPERVNMERFWLHAIACAIAARQLVMRSGRHDGERLFITGLLHGLGRLVFFARCPERYLRVLEQVDTKGATLAEAERAEFGFDADAVSAALLAHWHFPESIREPIACRLHPERASTAERTRDAGILGAAERIARELRDCLLEGRAPDAELLHAQARALGLVDSALDGMPEAINLEVVELFETLLPGSTLLP</sequence>
<dbReference type="Pfam" id="PF08668">
    <property type="entry name" value="HDOD"/>
    <property type="match status" value="1"/>
</dbReference>
<dbReference type="RefSeq" id="WP_123143132.1">
    <property type="nucleotide sequence ID" value="NZ_NRRH01000049.1"/>
</dbReference>
<dbReference type="InterPro" id="IPR052340">
    <property type="entry name" value="RNase_Y/CdgJ"/>
</dbReference>
<dbReference type="PANTHER" id="PTHR33525:SF3">
    <property type="entry name" value="RIBONUCLEASE Y"/>
    <property type="match status" value="1"/>
</dbReference>
<dbReference type="Gene3D" id="1.10.3210.10">
    <property type="entry name" value="Hypothetical protein af1432"/>
    <property type="match status" value="1"/>
</dbReference>
<evidence type="ECO:0000313" key="2">
    <source>
        <dbReference type="EMBL" id="TCW40083.1"/>
    </source>
</evidence>
<evidence type="ECO:0000259" key="1">
    <source>
        <dbReference type="PROSITE" id="PS51833"/>
    </source>
</evidence>
<reference evidence="2 3" key="1">
    <citation type="submission" date="2019-03" db="EMBL/GenBank/DDBJ databases">
        <title>Genomic Encyclopedia of Type Strains, Phase IV (KMG-IV): sequencing the most valuable type-strain genomes for metagenomic binning, comparative biology and taxonomic classification.</title>
        <authorList>
            <person name="Goeker M."/>
        </authorList>
    </citation>
    <scope>NUCLEOTIDE SEQUENCE [LARGE SCALE GENOMIC DNA]</scope>
    <source>
        <strain evidence="2 3">DSM 203</strain>
    </source>
</reference>
<organism evidence="2 3">
    <name type="scientific">Marichromatium gracile</name>
    <name type="common">Chromatium gracile</name>
    <dbReference type="NCBI Taxonomy" id="1048"/>
    <lineage>
        <taxon>Bacteria</taxon>
        <taxon>Pseudomonadati</taxon>
        <taxon>Pseudomonadota</taxon>
        <taxon>Gammaproteobacteria</taxon>
        <taxon>Chromatiales</taxon>
        <taxon>Chromatiaceae</taxon>
        <taxon>Marichromatium</taxon>
    </lineage>
</organism>
<comment type="caution">
    <text evidence="2">The sequence shown here is derived from an EMBL/GenBank/DDBJ whole genome shotgun (WGS) entry which is preliminary data.</text>
</comment>
<dbReference type="AlphaFoldDB" id="A0A4R4AKV9"/>
<proteinExistence type="predicted"/>
<dbReference type="PANTHER" id="PTHR33525">
    <property type="match status" value="1"/>
</dbReference>
<dbReference type="InterPro" id="IPR013976">
    <property type="entry name" value="HDOD"/>
</dbReference>
<evidence type="ECO:0000313" key="3">
    <source>
        <dbReference type="Proteomes" id="UP000295247"/>
    </source>
</evidence>
<dbReference type="EMBL" id="SMDC01000001">
    <property type="protein sequence ID" value="TCW40083.1"/>
    <property type="molecule type" value="Genomic_DNA"/>
</dbReference>
<dbReference type="SUPFAM" id="SSF109604">
    <property type="entry name" value="HD-domain/PDEase-like"/>
    <property type="match status" value="1"/>
</dbReference>
<gene>
    <name evidence="2" type="ORF">EDC29_101500</name>
</gene>
<name>A0A4R4AKV9_MARGR</name>
<protein>
    <submittedName>
        <fullName evidence="2">HD-like signal output (HDOD) protein</fullName>
    </submittedName>
</protein>
<dbReference type="PROSITE" id="PS51833">
    <property type="entry name" value="HDOD"/>
    <property type="match status" value="1"/>
</dbReference>
<dbReference type="Proteomes" id="UP000295247">
    <property type="component" value="Unassembled WGS sequence"/>
</dbReference>
<accession>A0A4R4AKV9</accession>
<feature type="domain" description="HDOD" evidence="1">
    <location>
        <begin position="13"/>
        <end position="208"/>
    </location>
</feature>